<comment type="domain">
    <text evidence="6">Contains large globular domains required for ATP hydrolysis at each terminus and a third globular domain forming a flexible hinge near the middle of the molecule. These domains are separated by coiled-coil structures.</text>
</comment>
<dbReference type="GO" id="GO:0006260">
    <property type="term" value="P:DNA replication"/>
    <property type="evidence" value="ECO:0007669"/>
    <property type="project" value="UniProtKB-UniRule"/>
</dbReference>
<evidence type="ECO:0000256" key="1">
    <source>
        <dbReference type="ARBA" id="ARBA00022490"/>
    </source>
</evidence>
<dbReference type="PIRSF" id="PIRSF005719">
    <property type="entry name" value="SMC"/>
    <property type="match status" value="1"/>
</dbReference>
<protein>
    <recommendedName>
        <fullName evidence="6">Chromosome partition protein Smc</fullName>
    </recommendedName>
</protein>
<dbReference type="GO" id="GO:0030261">
    <property type="term" value="P:chromosome condensation"/>
    <property type="evidence" value="ECO:0007669"/>
    <property type="project" value="InterPro"/>
</dbReference>
<sequence>MRLTSIKLSGFKSFVDPTHFQVPGQLVGVVGPNGCGKSNIIDAVRWVLGESKASELRGESMQDVIFNGSTHRKPAGRASVELVFDNSLGKAAGQWSQYAEIAVKRTLTRDGTSTYYINGQAVRRRDIQDIFLGTGLGPRAYAIIGQGMISRIIEARPEELRIFLEEAAGVSRYKERRRETENRIHDTHENLVRVEDILRELNNNLEKLEAQAIVANKFHALQADQEEKQKLLWLLRRNEAANEQKRHFAEIEKTQLDLEEQTAKLRHVELELEQMRQAHYAVGDRMHQAQGHLYQTNAEIGSLEAQIKFVIESRSRLQSQLHSLKAQRDQWQSQSHHLQDDLAEAEIQVEELAMRAEQAAESAQAQQDTLPALEQDWRESQLKSTESRARIMQMQQQIELESAHQRNASNILNSLAARKERLMQEKQGLATPDSTHLDNLSFQLEEKKQVLEELNMQLEEAQERLPTLDEQRKQAQQQVNQDAAELAQLEARLLALKQLQEKVQSQGKVQPWLDKHELGSLPKLWQKLHIEAGWETALESVLRERTASLEMSNLDWAKAFFSDAPPAKLAVYSPQVQAEPPASAPGLKPFIELLQLNETGIRSLLQDWLHQLYVAEDVNSAFANRAQLPFGASFVTRQGHVISRTSVRFYASDSEQDGLLGRQQEIENLGKQCRARQMLADETKNAAIRAEAAYTQAAQQLQDLRQRVAALTQSTHSLQIEFMKLAEVQERFNQRSTQIGTDLAEIAAQEAEQQQVRAESEQKFETLDLELADMQELHEQGQTAYLEKEHGLNQARQRVRDLELAAQEAAFAEKSHRNKMEEMRRNIATALEQSAQLFASMEQGQLELESMNDQAAQAGLQDLLDRRTEQEKALANARHELDQLTQSLRQFEDNKNQIERSLQPQRDRIMELQLKEQAARLAQEQYQEQLRNFEVDEAKLAEKLHDDLKPSYLQGEVTRLGNAIAALGAVNMAALEELAQASERKTFLDAQHADLTEAITTLQDAIHKIDIETRELLQATFDKVNFHFAELFPILFGGGQAKLIMTGDEILDSGVQVMAQPPGKKNATIHLLSGGEKALTATALVFAMFQLNPAPFCLLDEVDAPLDDSNTERFCNMVKRMSNNTQFLFISHNKIAMEMAQQLIGVTMQEQGVSRIVAVDMESAVNFATEVQAA</sequence>
<dbReference type="SUPFAM" id="SSF75553">
    <property type="entry name" value="Smc hinge domain"/>
    <property type="match status" value="1"/>
</dbReference>
<feature type="coiled-coil region" evidence="6">
    <location>
        <begin position="405"/>
        <end position="506"/>
    </location>
</feature>
<feature type="coiled-coil region" evidence="6">
    <location>
        <begin position="314"/>
        <end position="369"/>
    </location>
</feature>
<feature type="coiled-coil region" evidence="6">
    <location>
        <begin position="251"/>
        <end position="278"/>
    </location>
</feature>
<evidence type="ECO:0000259" key="7">
    <source>
        <dbReference type="SMART" id="SM00968"/>
    </source>
</evidence>
<dbReference type="HAMAP" id="MF_01894">
    <property type="entry name" value="Smc_prok"/>
    <property type="match status" value="1"/>
</dbReference>
<feature type="coiled-coil region" evidence="6">
    <location>
        <begin position="687"/>
        <end position="833"/>
    </location>
</feature>
<comment type="caution">
    <text evidence="8">The sequence shown here is derived from an EMBL/GenBank/DDBJ whole genome shotgun (WGS) entry which is preliminary data.</text>
</comment>
<keyword evidence="9" id="KW-1185">Reference proteome</keyword>
<dbReference type="NCBIfam" id="TIGR02168">
    <property type="entry name" value="SMC_prok_B"/>
    <property type="match status" value="1"/>
</dbReference>
<keyword evidence="4 6" id="KW-0175">Coiled coil</keyword>
<dbReference type="CDD" id="cd03278">
    <property type="entry name" value="ABC_SMC_barmotin"/>
    <property type="match status" value="2"/>
</dbReference>
<evidence type="ECO:0000313" key="9">
    <source>
        <dbReference type="Proteomes" id="UP000612361"/>
    </source>
</evidence>
<keyword evidence="3 6" id="KW-0067">ATP-binding</keyword>
<comment type="subunit">
    <text evidence="6">Homodimer.</text>
</comment>
<dbReference type="InterPro" id="IPR027417">
    <property type="entry name" value="P-loop_NTPase"/>
</dbReference>
<dbReference type="InterPro" id="IPR036277">
    <property type="entry name" value="SMC_hinge_sf"/>
</dbReference>
<organism evidence="8 9">
    <name type="scientific">Undibacterium rugosum</name>
    <dbReference type="NCBI Taxonomy" id="2762291"/>
    <lineage>
        <taxon>Bacteria</taxon>
        <taxon>Pseudomonadati</taxon>
        <taxon>Pseudomonadota</taxon>
        <taxon>Betaproteobacteria</taxon>
        <taxon>Burkholderiales</taxon>
        <taxon>Oxalobacteraceae</taxon>
        <taxon>Undibacterium</taxon>
    </lineage>
</organism>
<gene>
    <name evidence="6 8" type="primary">smc</name>
    <name evidence="8" type="ORF">H8K47_08090</name>
</gene>
<dbReference type="GO" id="GO:0007062">
    <property type="term" value="P:sister chromatid cohesion"/>
    <property type="evidence" value="ECO:0007669"/>
    <property type="project" value="InterPro"/>
</dbReference>
<dbReference type="GO" id="GO:0003677">
    <property type="term" value="F:DNA binding"/>
    <property type="evidence" value="ECO:0007669"/>
    <property type="project" value="UniProtKB-UniRule"/>
</dbReference>
<dbReference type="InterPro" id="IPR003395">
    <property type="entry name" value="RecF/RecN/SMC_N"/>
</dbReference>
<dbReference type="InterPro" id="IPR024704">
    <property type="entry name" value="SMC"/>
</dbReference>
<feature type="coiled-coil region" evidence="6">
    <location>
        <begin position="860"/>
        <end position="943"/>
    </location>
</feature>
<keyword evidence="5 6" id="KW-0238">DNA-binding</keyword>
<dbReference type="InterPro" id="IPR010935">
    <property type="entry name" value="SMC_hinge"/>
</dbReference>
<comment type="function">
    <text evidence="6">Required for chromosome condensation and partitioning.</text>
</comment>
<dbReference type="RefSeq" id="WP_186880905.1">
    <property type="nucleotide sequence ID" value="NZ_JACOGG010000007.1"/>
</dbReference>
<dbReference type="GO" id="GO:0005694">
    <property type="term" value="C:chromosome"/>
    <property type="evidence" value="ECO:0007669"/>
    <property type="project" value="InterPro"/>
</dbReference>
<reference evidence="8" key="1">
    <citation type="submission" date="2020-08" db="EMBL/GenBank/DDBJ databases">
        <title>Novel species isolated from subtropical streams in China.</title>
        <authorList>
            <person name="Lu H."/>
        </authorList>
    </citation>
    <scope>NUCLEOTIDE SEQUENCE</scope>
    <source>
        <strain evidence="8">CY7W</strain>
    </source>
</reference>
<feature type="coiled-coil region" evidence="6">
    <location>
        <begin position="170"/>
        <end position="218"/>
    </location>
</feature>
<dbReference type="GO" id="GO:0016887">
    <property type="term" value="F:ATP hydrolysis activity"/>
    <property type="evidence" value="ECO:0007669"/>
    <property type="project" value="InterPro"/>
</dbReference>
<dbReference type="PANTHER" id="PTHR43977">
    <property type="entry name" value="STRUCTURAL MAINTENANCE OF CHROMOSOMES PROTEIN 3"/>
    <property type="match status" value="1"/>
</dbReference>
<dbReference type="EMBL" id="JACOGG010000007">
    <property type="protein sequence ID" value="MBC3935317.1"/>
    <property type="molecule type" value="Genomic_DNA"/>
</dbReference>
<dbReference type="Pfam" id="PF06470">
    <property type="entry name" value="SMC_hinge"/>
    <property type="match status" value="1"/>
</dbReference>
<comment type="similarity">
    <text evidence="6">Belongs to the SMC family.</text>
</comment>
<dbReference type="Gene3D" id="3.40.50.300">
    <property type="entry name" value="P-loop containing nucleotide triphosphate hydrolases"/>
    <property type="match status" value="2"/>
</dbReference>
<dbReference type="SUPFAM" id="SSF52540">
    <property type="entry name" value="P-loop containing nucleoside triphosphate hydrolases"/>
    <property type="match status" value="2"/>
</dbReference>
<dbReference type="InterPro" id="IPR011890">
    <property type="entry name" value="SMC_prok"/>
</dbReference>
<dbReference type="Pfam" id="PF02463">
    <property type="entry name" value="SMC_N"/>
    <property type="match status" value="1"/>
</dbReference>
<proteinExistence type="inferred from homology"/>
<dbReference type="GO" id="GO:0005737">
    <property type="term" value="C:cytoplasm"/>
    <property type="evidence" value="ECO:0007669"/>
    <property type="project" value="UniProtKB-SubCell"/>
</dbReference>
<name>A0A923KVG0_9BURK</name>
<dbReference type="SMART" id="SM00968">
    <property type="entry name" value="SMC_hinge"/>
    <property type="match status" value="1"/>
</dbReference>
<feature type="domain" description="SMC hinge" evidence="7">
    <location>
        <begin position="518"/>
        <end position="625"/>
    </location>
</feature>
<dbReference type="GO" id="GO:0005524">
    <property type="term" value="F:ATP binding"/>
    <property type="evidence" value="ECO:0007669"/>
    <property type="project" value="UniProtKB-UniRule"/>
</dbReference>
<keyword evidence="2 6" id="KW-0547">Nucleotide-binding</keyword>
<evidence type="ECO:0000256" key="2">
    <source>
        <dbReference type="ARBA" id="ARBA00022741"/>
    </source>
</evidence>
<keyword evidence="1 6" id="KW-0963">Cytoplasm</keyword>
<accession>A0A923KVG0</accession>
<dbReference type="Proteomes" id="UP000612361">
    <property type="component" value="Unassembled WGS sequence"/>
</dbReference>
<comment type="subcellular location">
    <subcellularLocation>
        <location evidence="6">Cytoplasm</location>
    </subcellularLocation>
</comment>
<evidence type="ECO:0000256" key="5">
    <source>
        <dbReference type="ARBA" id="ARBA00023125"/>
    </source>
</evidence>
<feature type="binding site" evidence="6">
    <location>
        <begin position="32"/>
        <end position="39"/>
    </location>
    <ligand>
        <name>ATP</name>
        <dbReference type="ChEBI" id="CHEBI:30616"/>
    </ligand>
</feature>
<dbReference type="AlphaFoldDB" id="A0A923KVG0"/>
<evidence type="ECO:0000313" key="8">
    <source>
        <dbReference type="EMBL" id="MBC3935317.1"/>
    </source>
</evidence>
<dbReference type="GO" id="GO:0007059">
    <property type="term" value="P:chromosome segregation"/>
    <property type="evidence" value="ECO:0007669"/>
    <property type="project" value="UniProtKB-UniRule"/>
</dbReference>
<evidence type="ECO:0000256" key="4">
    <source>
        <dbReference type="ARBA" id="ARBA00023054"/>
    </source>
</evidence>
<evidence type="ECO:0000256" key="3">
    <source>
        <dbReference type="ARBA" id="ARBA00022840"/>
    </source>
</evidence>
<evidence type="ECO:0000256" key="6">
    <source>
        <dbReference type="HAMAP-Rule" id="MF_01894"/>
    </source>
</evidence>